<dbReference type="SUPFAM" id="SSF53756">
    <property type="entry name" value="UDP-Glycosyltransferase/glycogen phosphorylase"/>
    <property type="match status" value="1"/>
</dbReference>
<dbReference type="Pfam" id="PF00534">
    <property type="entry name" value="Glycos_transf_1"/>
    <property type="match status" value="1"/>
</dbReference>
<dbReference type="GO" id="GO:0016757">
    <property type="term" value="F:glycosyltransferase activity"/>
    <property type="evidence" value="ECO:0007669"/>
    <property type="project" value="InterPro"/>
</dbReference>
<evidence type="ECO:0000259" key="1">
    <source>
        <dbReference type="Pfam" id="PF00534"/>
    </source>
</evidence>
<proteinExistence type="predicted"/>
<comment type="caution">
    <text evidence="2">The sequence shown here is derived from an EMBL/GenBank/DDBJ whole genome shotgun (WGS) entry which is preliminary data.</text>
</comment>
<dbReference type="PANTHER" id="PTHR46660:SF2">
    <property type="entry name" value="GLYCOSYLTRANSFERASE 1 DOMAIN-CONTAINING PROTEIN 1"/>
    <property type="match status" value="1"/>
</dbReference>
<accession>A0A3A1YPW0</accession>
<organism evidence="2 3">
    <name type="scientific">Neopusillimonas maritima</name>
    <dbReference type="NCBI Taxonomy" id="2026239"/>
    <lineage>
        <taxon>Bacteria</taxon>
        <taxon>Pseudomonadati</taxon>
        <taxon>Pseudomonadota</taxon>
        <taxon>Betaproteobacteria</taxon>
        <taxon>Burkholderiales</taxon>
        <taxon>Alcaligenaceae</taxon>
        <taxon>Neopusillimonas</taxon>
    </lineage>
</organism>
<feature type="domain" description="Glycosyl transferase family 1" evidence="1">
    <location>
        <begin position="152"/>
        <end position="288"/>
    </location>
</feature>
<dbReference type="RefSeq" id="WP_119516854.1">
    <property type="nucleotide sequence ID" value="NZ_NQYH01000015.1"/>
</dbReference>
<sequence length="334" mass="37033">MALNSNQKPKVTIVTPSLAAANNGNWQTVRRWANAIAPIAQVSIVQQWPGDDSSAEKSDVLIALHARRSAPSISNWYACRGSRGLAVILAGTDLYRDIQFDLDAQRSMKQAHSLVLLQEKAPEALAPAEQKKARIIFQSTSRRKPLSKTLRHLNVLMVGHLRPEKAPQTLFQVAHLLKDHRDIYIDHIGRVLEPALGKAAQQTMIEAPNYRWLAELPHAIVRRRIQRAHLLVHTSAMEGGAHVVMEAVNSGTPVLASDVDGNIGMLGKNYQGYFPFNNANVLAERIKECRATQSDENGLLNVLSEQCRDRAKLFDPKVEQHAIQTLVKDLLGVS</sequence>
<reference evidence="2 3" key="1">
    <citation type="submission" date="2017-08" db="EMBL/GenBank/DDBJ databases">
        <title>Pusillimonas indicus sp. nov., a member of the family Alcaligenaceae isolated from surface seawater.</title>
        <authorList>
            <person name="Li J."/>
        </authorList>
    </citation>
    <scope>NUCLEOTIDE SEQUENCE [LARGE SCALE GENOMIC DNA]</scope>
    <source>
        <strain evidence="2 3">L52-1-41</strain>
    </source>
</reference>
<evidence type="ECO:0000313" key="3">
    <source>
        <dbReference type="Proteomes" id="UP000266206"/>
    </source>
</evidence>
<protein>
    <submittedName>
        <fullName evidence="2">TIGR04348 family glycosyltransferase</fullName>
    </submittedName>
</protein>
<evidence type="ECO:0000313" key="2">
    <source>
        <dbReference type="EMBL" id="RIY39536.1"/>
    </source>
</evidence>
<dbReference type="Proteomes" id="UP000266206">
    <property type="component" value="Unassembled WGS sequence"/>
</dbReference>
<dbReference type="AlphaFoldDB" id="A0A3A1YPW0"/>
<keyword evidence="2" id="KW-0808">Transferase</keyword>
<dbReference type="EMBL" id="NQYH01000015">
    <property type="protein sequence ID" value="RIY39536.1"/>
    <property type="molecule type" value="Genomic_DNA"/>
</dbReference>
<dbReference type="NCBIfam" id="TIGR04348">
    <property type="entry name" value="selenoneine biosynthesis selenosugar synthase SenB"/>
    <property type="match status" value="1"/>
</dbReference>
<name>A0A3A1YPW0_9BURK</name>
<dbReference type="OrthoDB" id="8563324at2"/>
<dbReference type="Gene3D" id="3.40.50.2000">
    <property type="entry name" value="Glycogen Phosphorylase B"/>
    <property type="match status" value="1"/>
</dbReference>
<dbReference type="InterPro" id="IPR052622">
    <property type="entry name" value="Glycosyltransferase_G1"/>
</dbReference>
<dbReference type="PANTHER" id="PTHR46660">
    <property type="match status" value="1"/>
</dbReference>
<gene>
    <name evidence="2" type="ORF">CJP73_14020</name>
</gene>
<dbReference type="InterPro" id="IPR001296">
    <property type="entry name" value="Glyco_trans_1"/>
</dbReference>
<dbReference type="InterPro" id="IPR027627">
    <property type="entry name" value="Glycosyltransferase_put"/>
</dbReference>